<evidence type="ECO:0000256" key="6">
    <source>
        <dbReference type="ARBA" id="ARBA00023136"/>
    </source>
</evidence>
<keyword evidence="6 9" id="KW-0472">Membrane</keyword>
<keyword evidence="4 9" id="KW-1133">Transmembrane helix</keyword>
<organism evidence="11 12">
    <name type="scientific">Denticeps clupeoides</name>
    <name type="common">denticle herring</name>
    <dbReference type="NCBI Taxonomy" id="299321"/>
    <lineage>
        <taxon>Eukaryota</taxon>
        <taxon>Metazoa</taxon>
        <taxon>Chordata</taxon>
        <taxon>Craniata</taxon>
        <taxon>Vertebrata</taxon>
        <taxon>Euteleostomi</taxon>
        <taxon>Actinopterygii</taxon>
        <taxon>Neopterygii</taxon>
        <taxon>Teleostei</taxon>
        <taxon>Clupei</taxon>
        <taxon>Clupeiformes</taxon>
        <taxon>Denticipitoidei</taxon>
        <taxon>Denticipitidae</taxon>
        <taxon>Denticeps</taxon>
    </lineage>
</organism>
<evidence type="ECO:0000259" key="10">
    <source>
        <dbReference type="PROSITE" id="PS50262"/>
    </source>
</evidence>
<dbReference type="SUPFAM" id="SSF81321">
    <property type="entry name" value="Family A G protein-coupled receptor-like"/>
    <property type="match status" value="1"/>
</dbReference>
<feature type="transmembrane region" description="Helical" evidence="9">
    <location>
        <begin position="186"/>
        <end position="207"/>
    </location>
</feature>
<protein>
    <recommendedName>
        <fullName evidence="10">G-protein coupled receptors family 1 profile domain-containing protein</fullName>
    </recommendedName>
</protein>
<dbReference type="AlphaFoldDB" id="A0AAY4AHX1"/>
<dbReference type="PRINTS" id="PR00237">
    <property type="entry name" value="GPCRRHODOPSN"/>
</dbReference>
<name>A0AAY4AHX1_9TELE</name>
<evidence type="ECO:0000313" key="12">
    <source>
        <dbReference type="Proteomes" id="UP000694580"/>
    </source>
</evidence>
<dbReference type="PROSITE" id="PS50262">
    <property type="entry name" value="G_PROTEIN_RECEP_F1_2"/>
    <property type="match status" value="1"/>
</dbReference>
<comment type="subcellular location">
    <subcellularLocation>
        <location evidence="1">Cell membrane</location>
        <topology evidence="1">Multi-pass membrane protein</topology>
    </subcellularLocation>
</comment>
<accession>A0AAY4AHX1</accession>
<sequence>ATLCYFLQIVLAVYIITFVTGMPANILALYTFVRKVRQSPTPLDILLLNLTISDVVFLIFLPFRIKEASDDLKWNMPFFLCPLSGYIFYSTIYNSTFFLTGIAVERYLGVAYPIQYKLKRKPLYAVIYSVFAWVISFTHCSIVYIMQYYDHVNQTAINPSARDTCYEEFSDAQLAILLPVRLELCIVLFCIPLLICFFCYMNLLRLLLKLPNITPRKRFRAVGLAIGTMLMFIVCFGPYNVSHVVGYVNWASPPWRKHALLTSTFNACLDPFIYYFSSSVLRGTFNHLLKQVTGRLHLRCCCRAFYCPLLNCSRTEESTQSSNDSSARQGAWD</sequence>
<feature type="domain" description="G-protein coupled receptors family 1 profile" evidence="10">
    <location>
        <begin position="24"/>
        <end position="274"/>
    </location>
</feature>
<dbReference type="InterPro" id="IPR017452">
    <property type="entry name" value="GPCR_Rhodpsn_7TM"/>
</dbReference>
<feature type="transmembrane region" description="Helical" evidence="9">
    <location>
        <begin position="6"/>
        <end position="33"/>
    </location>
</feature>
<feature type="transmembrane region" description="Helical" evidence="9">
    <location>
        <begin position="219"/>
        <end position="239"/>
    </location>
</feature>
<dbReference type="PRINTS" id="PR01904">
    <property type="entry name" value="GPR40FAMILY"/>
</dbReference>
<dbReference type="CDD" id="cd15170">
    <property type="entry name" value="7tmA_FFAR2_FFAR3"/>
    <property type="match status" value="1"/>
</dbReference>
<dbReference type="PANTHER" id="PTHR45822">
    <property type="entry name" value="FREE FATTY ACID RECEPTOR 2-RELATED"/>
    <property type="match status" value="1"/>
</dbReference>
<evidence type="ECO:0000256" key="4">
    <source>
        <dbReference type="ARBA" id="ARBA00022989"/>
    </source>
</evidence>
<keyword evidence="7" id="KW-0675">Receptor</keyword>
<dbReference type="GO" id="GO:0071398">
    <property type="term" value="P:cellular response to fatty acid"/>
    <property type="evidence" value="ECO:0007669"/>
    <property type="project" value="TreeGrafter"/>
</dbReference>
<evidence type="ECO:0000256" key="8">
    <source>
        <dbReference type="ARBA" id="ARBA00023224"/>
    </source>
</evidence>
<dbReference type="GO" id="GO:0005886">
    <property type="term" value="C:plasma membrane"/>
    <property type="evidence" value="ECO:0007669"/>
    <property type="project" value="UniProtKB-SubCell"/>
</dbReference>
<reference evidence="11 12" key="1">
    <citation type="submission" date="2020-06" db="EMBL/GenBank/DDBJ databases">
        <authorList>
            <consortium name="Wellcome Sanger Institute Data Sharing"/>
        </authorList>
    </citation>
    <scope>NUCLEOTIDE SEQUENCE [LARGE SCALE GENOMIC DNA]</scope>
</reference>
<dbReference type="Ensembl" id="ENSDCDT00010007145.1">
    <property type="protein sequence ID" value="ENSDCDP00010006911.1"/>
    <property type="gene ID" value="ENSDCDG00010002961.1"/>
</dbReference>
<evidence type="ECO:0000256" key="7">
    <source>
        <dbReference type="ARBA" id="ARBA00023170"/>
    </source>
</evidence>
<proteinExistence type="predicted"/>
<dbReference type="GeneTree" id="ENSGT00990000203527"/>
<evidence type="ECO:0000256" key="3">
    <source>
        <dbReference type="ARBA" id="ARBA00022692"/>
    </source>
</evidence>
<feature type="transmembrane region" description="Helical" evidence="9">
    <location>
        <begin position="83"/>
        <end position="104"/>
    </location>
</feature>
<dbReference type="InterPro" id="IPR013312">
    <property type="entry name" value="GPR40-rel_orph"/>
</dbReference>
<keyword evidence="3 9" id="KW-0812">Transmembrane</keyword>
<evidence type="ECO:0000256" key="1">
    <source>
        <dbReference type="ARBA" id="ARBA00004651"/>
    </source>
</evidence>
<dbReference type="Proteomes" id="UP000694580">
    <property type="component" value="Chromosome 4"/>
</dbReference>
<evidence type="ECO:0000256" key="5">
    <source>
        <dbReference type="ARBA" id="ARBA00023040"/>
    </source>
</evidence>
<evidence type="ECO:0000256" key="9">
    <source>
        <dbReference type="SAM" id="Phobius"/>
    </source>
</evidence>
<dbReference type="PANTHER" id="PTHR45822:SF8">
    <property type="entry name" value="FREE FATTY ACID RECEPTOR 3-RELATED"/>
    <property type="match status" value="1"/>
</dbReference>
<dbReference type="InterPro" id="IPR000276">
    <property type="entry name" value="GPCR_Rhodpsn"/>
</dbReference>
<reference evidence="11" key="2">
    <citation type="submission" date="2025-08" db="UniProtKB">
        <authorList>
            <consortium name="Ensembl"/>
        </authorList>
    </citation>
    <scope>IDENTIFICATION</scope>
</reference>
<keyword evidence="2" id="KW-1003">Cell membrane</keyword>
<keyword evidence="12" id="KW-1185">Reference proteome</keyword>
<feature type="transmembrane region" description="Helical" evidence="9">
    <location>
        <begin position="125"/>
        <end position="146"/>
    </location>
</feature>
<reference evidence="11" key="3">
    <citation type="submission" date="2025-09" db="UniProtKB">
        <authorList>
            <consortium name="Ensembl"/>
        </authorList>
    </citation>
    <scope>IDENTIFICATION</scope>
</reference>
<keyword evidence="5" id="KW-0297">G-protein coupled receptor</keyword>
<evidence type="ECO:0000256" key="2">
    <source>
        <dbReference type="ARBA" id="ARBA00022475"/>
    </source>
</evidence>
<keyword evidence="8" id="KW-0807">Transducer</keyword>
<feature type="transmembrane region" description="Helical" evidence="9">
    <location>
        <begin position="259"/>
        <end position="277"/>
    </location>
</feature>
<dbReference type="Pfam" id="PF00001">
    <property type="entry name" value="7tm_1"/>
    <property type="match status" value="1"/>
</dbReference>
<dbReference type="GO" id="GO:0004930">
    <property type="term" value="F:G protein-coupled receptor activity"/>
    <property type="evidence" value="ECO:0007669"/>
    <property type="project" value="UniProtKB-KW"/>
</dbReference>
<feature type="transmembrane region" description="Helical" evidence="9">
    <location>
        <begin position="45"/>
        <end position="63"/>
    </location>
</feature>
<evidence type="ECO:0000313" key="11">
    <source>
        <dbReference type="Ensembl" id="ENSDCDP00010006911.1"/>
    </source>
</evidence>
<dbReference type="Gene3D" id="1.20.1070.10">
    <property type="entry name" value="Rhodopsin 7-helix transmembrane proteins"/>
    <property type="match status" value="1"/>
</dbReference>